<evidence type="ECO:0000313" key="2">
    <source>
        <dbReference type="Proteomes" id="UP001364890"/>
    </source>
</evidence>
<sequence>MSEELNEEPNSKRELWNKKMEKLNKLPHMKQHNLTNGWKLFTNAEFTFWNHDPNYLIVDEDFDTVCAFYFKEDIFKVKKIAGWNVELTINSKKQHVKLFRKSNED</sequence>
<evidence type="ECO:0000313" key="1">
    <source>
        <dbReference type="EMBL" id="MEI4769092.1"/>
    </source>
</evidence>
<gene>
    <name evidence="1" type="ORF">WAX74_05380</name>
</gene>
<dbReference type="Proteomes" id="UP001364890">
    <property type="component" value="Unassembled WGS sequence"/>
</dbReference>
<accession>A0ABU8F4C2</accession>
<protein>
    <submittedName>
        <fullName evidence="1">Uncharacterized protein</fullName>
    </submittedName>
</protein>
<name>A0ABU8F4C2_9BACI</name>
<comment type="caution">
    <text evidence="1">The sequence shown here is derived from an EMBL/GenBank/DDBJ whole genome shotgun (WGS) entry which is preliminary data.</text>
</comment>
<dbReference type="EMBL" id="JBAWSY010000002">
    <property type="protein sequence ID" value="MEI4769092.1"/>
    <property type="molecule type" value="Genomic_DNA"/>
</dbReference>
<keyword evidence="2" id="KW-1185">Reference proteome</keyword>
<organism evidence="1 2">
    <name type="scientific">Psychrobacillus mangrovi</name>
    <dbReference type="NCBI Taxonomy" id="3117745"/>
    <lineage>
        <taxon>Bacteria</taxon>
        <taxon>Bacillati</taxon>
        <taxon>Bacillota</taxon>
        <taxon>Bacilli</taxon>
        <taxon>Bacillales</taxon>
        <taxon>Bacillaceae</taxon>
        <taxon>Psychrobacillus</taxon>
    </lineage>
</organism>
<reference evidence="1 2" key="1">
    <citation type="submission" date="2024-01" db="EMBL/GenBank/DDBJ databases">
        <title>Seven novel Bacillus-like species.</title>
        <authorList>
            <person name="Liu G."/>
        </authorList>
    </citation>
    <scope>NUCLEOTIDE SEQUENCE [LARGE SCALE GENOMIC DNA]</scope>
    <source>
        <strain evidence="1 2">FJAT-51614</strain>
    </source>
</reference>
<dbReference type="RefSeq" id="WP_336496638.1">
    <property type="nucleotide sequence ID" value="NZ_JBAWSY010000002.1"/>
</dbReference>
<proteinExistence type="predicted"/>